<evidence type="ECO:0000256" key="1">
    <source>
        <dbReference type="ARBA" id="ARBA00004651"/>
    </source>
</evidence>
<feature type="transmembrane region" description="Helical" evidence="2">
    <location>
        <begin position="140"/>
        <end position="159"/>
    </location>
</feature>
<dbReference type="InterPro" id="IPR036259">
    <property type="entry name" value="MFS_trans_sf"/>
</dbReference>
<proteinExistence type="predicted"/>
<feature type="transmembrane region" description="Helical" evidence="2">
    <location>
        <begin position="171"/>
        <end position="190"/>
    </location>
</feature>
<feature type="transmembrane region" description="Helical" evidence="2">
    <location>
        <begin position="225"/>
        <end position="248"/>
    </location>
</feature>
<dbReference type="AlphaFoldDB" id="A0A923RP21"/>
<sequence length="411" mass="46140">MKDEKFNWKLSLCISLFSFSSYVTQPLYSAFVPSLLAERLSNTTQVGLILSFCNLLAMILHPAVGAISDRTRCRFGRRRPYILSGVVFAGISFMLIPWLNTFWQFVAVLICYSLTLAYWKAPIGAIQVDCVKPEYITRSNAVASCVLALSSVIAYLAGNRLTASGLDERDVFLFGGVAMIITAGIGCMTVHEQDSRNMNFPKKHKKRSILETFLTIERKRRKDMLLMLLVILSAFIANYGFEYFFVLFAEERMMLTAGRATLYLAVYMFSYLIASFCFSCMRGKVSAETLSRTSLGTAAIVMSGFFILCCMKGVKLQGILWVICILYGVCWGTFNIYIYPLWLTFLKDGNSGNLMGVYFVCTGLAMAIMPALYGVIRDASGTYVSIFAFCSVMFLSAWGILKIRRKVTWNN</sequence>
<gene>
    <name evidence="3" type="ORF">H8S37_03305</name>
</gene>
<evidence type="ECO:0000313" key="3">
    <source>
        <dbReference type="EMBL" id="MBC5687961.1"/>
    </source>
</evidence>
<keyword evidence="4" id="KW-1185">Reference proteome</keyword>
<protein>
    <submittedName>
        <fullName evidence="3">MFS transporter</fullName>
    </submittedName>
</protein>
<dbReference type="PANTHER" id="PTHR23528:SF1">
    <property type="entry name" value="MAJOR FACILITATOR SUPERFAMILY (MFS) PROFILE DOMAIN-CONTAINING PROTEIN"/>
    <property type="match status" value="1"/>
</dbReference>
<feature type="transmembrane region" description="Helical" evidence="2">
    <location>
        <begin position="382"/>
        <end position="401"/>
    </location>
</feature>
<comment type="caution">
    <text evidence="3">The sequence shown here is derived from an EMBL/GenBank/DDBJ whole genome shotgun (WGS) entry which is preliminary data.</text>
</comment>
<feature type="transmembrane region" description="Helical" evidence="2">
    <location>
        <begin position="260"/>
        <end position="281"/>
    </location>
</feature>
<keyword evidence="2" id="KW-0472">Membrane</keyword>
<dbReference type="GO" id="GO:0022857">
    <property type="term" value="F:transmembrane transporter activity"/>
    <property type="evidence" value="ECO:0007669"/>
    <property type="project" value="InterPro"/>
</dbReference>
<dbReference type="InterPro" id="IPR011701">
    <property type="entry name" value="MFS"/>
</dbReference>
<name>A0A923RP21_9FIRM</name>
<feature type="transmembrane region" description="Helical" evidence="2">
    <location>
        <begin position="320"/>
        <end position="342"/>
    </location>
</feature>
<feature type="transmembrane region" description="Helical" evidence="2">
    <location>
        <begin position="354"/>
        <end position="376"/>
    </location>
</feature>
<feature type="transmembrane region" description="Helical" evidence="2">
    <location>
        <begin position="102"/>
        <end position="119"/>
    </location>
</feature>
<dbReference type="EMBL" id="JACOPF010000001">
    <property type="protein sequence ID" value="MBC5687961.1"/>
    <property type="molecule type" value="Genomic_DNA"/>
</dbReference>
<comment type="subcellular location">
    <subcellularLocation>
        <location evidence="1">Cell membrane</location>
        <topology evidence="1">Multi-pass membrane protein</topology>
    </subcellularLocation>
</comment>
<feature type="transmembrane region" description="Helical" evidence="2">
    <location>
        <begin position="80"/>
        <end position="96"/>
    </location>
</feature>
<feature type="transmembrane region" description="Helical" evidence="2">
    <location>
        <begin position="293"/>
        <end position="314"/>
    </location>
</feature>
<accession>A0A923RP21</accession>
<keyword evidence="2" id="KW-0812">Transmembrane</keyword>
<dbReference type="GO" id="GO:0005886">
    <property type="term" value="C:plasma membrane"/>
    <property type="evidence" value="ECO:0007669"/>
    <property type="project" value="UniProtKB-SubCell"/>
</dbReference>
<dbReference type="PANTHER" id="PTHR23528">
    <property type="match status" value="1"/>
</dbReference>
<dbReference type="SUPFAM" id="SSF103473">
    <property type="entry name" value="MFS general substrate transporter"/>
    <property type="match status" value="1"/>
</dbReference>
<keyword evidence="2" id="KW-1133">Transmembrane helix</keyword>
<dbReference type="Proteomes" id="UP000652477">
    <property type="component" value="Unassembled WGS sequence"/>
</dbReference>
<dbReference type="Gene3D" id="1.20.1250.20">
    <property type="entry name" value="MFS general substrate transporter like domains"/>
    <property type="match status" value="1"/>
</dbReference>
<organism evidence="3 4">
    <name type="scientific">Mediterraneibacter hominis</name>
    <dbReference type="NCBI Taxonomy" id="2763054"/>
    <lineage>
        <taxon>Bacteria</taxon>
        <taxon>Bacillati</taxon>
        <taxon>Bacillota</taxon>
        <taxon>Clostridia</taxon>
        <taxon>Lachnospirales</taxon>
        <taxon>Lachnospiraceae</taxon>
        <taxon>Mediterraneibacter</taxon>
    </lineage>
</organism>
<dbReference type="Pfam" id="PF07690">
    <property type="entry name" value="MFS_1"/>
    <property type="match status" value="1"/>
</dbReference>
<dbReference type="RefSeq" id="WP_186874611.1">
    <property type="nucleotide sequence ID" value="NZ_JACOPF010000001.1"/>
</dbReference>
<feature type="transmembrane region" description="Helical" evidence="2">
    <location>
        <begin position="45"/>
        <end position="68"/>
    </location>
</feature>
<evidence type="ECO:0000313" key="4">
    <source>
        <dbReference type="Proteomes" id="UP000652477"/>
    </source>
</evidence>
<reference evidence="3" key="1">
    <citation type="submission" date="2020-08" db="EMBL/GenBank/DDBJ databases">
        <title>Genome public.</title>
        <authorList>
            <person name="Liu C."/>
            <person name="Sun Q."/>
        </authorList>
    </citation>
    <scope>NUCLEOTIDE SEQUENCE</scope>
    <source>
        <strain evidence="3">NSJ-55</strain>
    </source>
</reference>
<evidence type="ECO:0000256" key="2">
    <source>
        <dbReference type="SAM" id="Phobius"/>
    </source>
</evidence>